<sequence length="286" mass="28614">MVSCKLVLAILLVAAPSSVMSQAVGTTCTAAAFCSTGLACNDKPTIDKTGTKVCTKQCTVDTECGGGTCGPSTLDTPLKTCDLSGEAVDGCAGPCGAGTVCNEFTLQCDAPTTLASTASVTEATTVGTCLDIAPNCAALSAQGLCTDAKYQALMSSDCANTAATCSFCGEPGAGSGAAGGGIGTPQVIYPGTSTTTCVDLITSGANSCTALASYCNVSAWISVMTTNCPATCNRCINITNTSGVCADTYKANGTTDCVASKKHLCTNATYQTIYRQQCPKLCGFCI</sequence>
<evidence type="ECO:0000313" key="1">
    <source>
        <dbReference type="Proteomes" id="UP000095286"/>
    </source>
</evidence>
<dbReference type="Proteomes" id="UP000095286">
    <property type="component" value="Unplaced"/>
</dbReference>
<name>A0AC35UC80_9BILA</name>
<reference evidence="2" key="1">
    <citation type="submission" date="2016-11" db="UniProtKB">
        <authorList>
            <consortium name="WormBaseParasite"/>
        </authorList>
    </citation>
    <scope>IDENTIFICATION</scope>
    <source>
        <strain evidence="2">KR3021</strain>
    </source>
</reference>
<evidence type="ECO:0000313" key="2">
    <source>
        <dbReference type="WBParaSite" id="RSKR_0000974800.1"/>
    </source>
</evidence>
<protein>
    <submittedName>
        <fullName evidence="2">ShKT domain-containing protein</fullName>
    </submittedName>
</protein>
<proteinExistence type="predicted"/>
<accession>A0AC35UC80</accession>
<organism evidence="1 2">
    <name type="scientific">Rhabditophanes sp. KR3021</name>
    <dbReference type="NCBI Taxonomy" id="114890"/>
    <lineage>
        <taxon>Eukaryota</taxon>
        <taxon>Metazoa</taxon>
        <taxon>Ecdysozoa</taxon>
        <taxon>Nematoda</taxon>
        <taxon>Chromadorea</taxon>
        <taxon>Rhabditida</taxon>
        <taxon>Tylenchina</taxon>
        <taxon>Panagrolaimomorpha</taxon>
        <taxon>Strongyloidoidea</taxon>
        <taxon>Alloionematidae</taxon>
        <taxon>Rhabditophanes</taxon>
    </lineage>
</organism>
<dbReference type="WBParaSite" id="RSKR_0000974800.1">
    <property type="protein sequence ID" value="RSKR_0000974800.1"/>
    <property type="gene ID" value="RSKR_0000974800"/>
</dbReference>